<dbReference type="AlphaFoldDB" id="A0ABC8ZJP6"/>
<dbReference type="PANTHER" id="PTHR10894">
    <property type="entry name" value="NUCLEOLAR PROTEIN 5 NUCLEOLAR PROTEIN NOP5 NOP58"/>
    <property type="match status" value="1"/>
</dbReference>
<feature type="region of interest" description="Disordered" evidence="1">
    <location>
        <begin position="62"/>
        <end position="90"/>
    </location>
</feature>
<accession>A0ABC8ZJP6</accession>
<evidence type="ECO:0000313" key="3">
    <source>
        <dbReference type="Proteomes" id="UP001497457"/>
    </source>
</evidence>
<dbReference type="InterPro" id="IPR045056">
    <property type="entry name" value="Nop56/Nop58"/>
</dbReference>
<feature type="region of interest" description="Disordered" evidence="1">
    <location>
        <begin position="1"/>
        <end position="48"/>
    </location>
</feature>
<protein>
    <recommendedName>
        <fullName evidence="4">Nucleolar protein 58/56 N-terminal domain-containing protein</fullName>
    </recommendedName>
</protein>
<proteinExistence type="predicted"/>
<evidence type="ECO:0000313" key="2">
    <source>
        <dbReference type="EMBL" id="CAL4962904.1"/>
    </source>
</evidence>
<keyword evidence="3" id="KW-1185">Reference proteome</keyword>
<dbReference type="Proteomes" id="UP001497457">
    <property type="component" value="Chromosome 19rd"/>
</dbReference>
<dbReference type="EMBL" id="OZ075129">
    <property type="protein sequence ID" value="CAL4962904.1"/>
    <property type="molecule type" value="Genomic_DNA"/>
</dbReference>
<name>A0ABC8ZJP6_9POAL</name>
<organism evidence="2 3">
    <name type="scientific">Urochloa decumbens</name>
    <dbReference type="NCBI Taxonomy" id="240449"/>
    <lineage>
        <taxon>Eukaryota</taxon>
        <taxon>Viridiplantae</taxon>
        <taxon>Streptophyta</taxon>
        <taxon>Embryophyta</taxon>
        <taxon>Tracheophyta</taxon>
        <taxon>Spermatophyta</taxon>
        <taxon>Magnoliopsida</taxon>
        <taxon>Liliopsida</taxon>
        <taxon>Poales</taxon>
        <taxon>Poaceae</taxon>
        <taxon>PACMAD clade</taxon>
        <taxon>Panicoideae</taxon>
        <taxon>Panicodae</taxon>
        <taxon>Paniceae</taxon>
        <taxon>Melinidinae</taxon>
        <taxon>Urochloa</taxon>
    </lineage>
</organism>
<reference evidence="2" key="1">
    <citation type="submission" date="2024-10" db="EMBL/GenBank/DDBJ databases">
        <authorList>
            <person name="Ryan C."/>
        </authorList>
    </citation>
    <scope>NUCLEOTIDE SEQUENCE [LARGE SCALE GENOMIC DNA]</scope>
</reference>
<evidence type="ECO:0008006" key="4">
    <source>
        <dbReference type="Google" id="ProtNLM"/>
    </source>
</evidence>
<dbReference type="PANTHER" id="PTHR10894:SF24">
    <property type="entry name" value="OS02G0511800 PROTEIN"/>
    <property type="match status" value="1"/>
</dbReference>
<sequence length="413" mass="46631">MPSTSRVEETVTEKEKVKEPSILESDPDPTRGKESLAEAAEVAADPLPESEAVVLAEVETEAEAMATPKEPSVSEMARQETESETSSEAGLRAELGNGGFILVLFETTNGFAIFSYDGVNLYKPFAIENIWADFLVDYLAKSVVRLEIFETFDDKTSAINVVTGVNNRVATMIRNAIRPGQKLAVGNFEYKQIIEKELKIPCLFDKAVMELMWGLKNCIKTLLPGAPEPTKEYCLHMSEGMNIVLRRYELEVEPEMVNECIVRVAGIVYDCDRCVNKYSQSLRTIGDLLKNISNIDTQHWGLLKLGSALMILCNFHDVLPPGDPLEVFTEDEYLKLLSHGPLYEGKIFKASLKVVYKEMLWARLTRNRMVIDLRHYVREAIKEYKAGQKFKEAREKYKSDQGFTSKIDMNKDV</sequence>
<evidence type="ECO:0000256" key="1">
    <source>
        <dbReference type="SAM" id="MobiDB-lite"/>
    </source>
</evidence>
<gene>
    <name evidence="2" type="ORF">URODEC1_LOCUS45899</name>
</gene>
<feature type="compositionally biased region" description="Basic and acidic residues" evidence="1">
    <location>
        <begin position="1"/>
        <end position="21"/>
    </location>
</feature>